<comment type="caution">
    <text evidence="1">The sequence shown here is derived from an EMBL/GenBank/DDBJ whole genome shotgun (WGS) entry which is preliminary data.</text>
</comment>
<dbReference type="PATRIC" id="fig|1432052.4.peg.6612"/>
<protein>
    <submittedName>
        <fullName evidence="1">Uncharacterized protein</fullName>
    </submittedName>
</protein>
<gene>
    <name evidence="1" type="ORF">BEI61_05973</name>
</gene>
<sequence length="299" mass="33101">MKKKIWEAAVMVLLVLSVTLNLILLCFCLGLKKQNTQLSEEISAIPQQVDASLQTALARIDALQNESQSITSYFSIDFGALEKGMADTKVRFALKEMAAGSTVRVGWYDGEKEQTQEARPAENGFFEADLTIPVTCRNGTISLIYNDGSTDTVEIPEPNLDVFSHYLIQWNAYGDLGWHRTGGSLETTFTANAEISSTGPDSNKGSRAMLYLYRNEELLEKTLLFENAYGYSNNGSCLETTFTPEDGDILSLRLVITDTLGYTYEKTLDQLLIPDKGAVPEFDPSFDRAGGMRIIPPED</sequence>
<evidence type="ECO:0000313" key="2">
    <source>
        <dbReference type="Proteomes" id="UP000094067"/>
    </source>
</evidence>
<name>A0A1E2ZZQ5_9FIRM</name>
<dbReference type="Proteomes" id="UP000094067">
    <property type="component" value="Unassembled WGS sequence"/>
</dbReference>
<proteinExistence type="predicted"/>
<reference evidence="1 2" key="1">
    <citation type="submission" date="2016-07" db="EMBL/GenBank/DDBJ databases">
        <title>Characterization of isolates of Eisenbergiella tayi derived from blood cultures, using whole genome sequencing.</title>
        <authorList>
            <person name="Burdz T."/>
            <person name="Wiebe D."/>
            <person name="Huynh C."/>
            <person name="Bernard K."/>
        </authorList>
    </citation>
    <scope>NUCLEOTIDE SEQUENCE [LARGE SCALE GENOMIC DNA]</scope>
    <source>
        <strain evidence="1 2">NML 110608</strain>
    </source>
</reference>
<dbReference type="AlphaFoldDB" id="A0A1E2ZZQ5"/>
<dbReference type="EMBL" id="MCGH01000005">
    <property type="protein sequence ID" value="ODM01974.1"/>
    <property type="molecule type" value="Genomic_DNA"/>
</dbReference>
<accession>A0A1E2ZZQ5</accession>
<evidence type="ECO:0000313" key="1">
    <source>
        <dbReference type="EMBL" id="ODM01974.1"/>
    </source>
</evidence>
<dbReference type="RefSeq" id="WP_069155213.1">
    <property type="nucleotide sequence ID" value="NZ_MCGH01000005.1"/>
</dbReference>
<organism evidence="1 2">
    <name type="scientific">Eisenbergiella tayi</name>
    <dbReference type="NCBI Taxonomy" id="1432052"/>
    <lineage>
        <taxon>Bacteria</taxon>
        <taxon>Bacillati</taxon>
        <taxon>Bacillota</taxon>
        <taxon>Clostridia</taxon>
        <taxon>Lachnospirales</taxon>
        <taxon>Lachnospiraceae</taxon>
        <taxon>Eisenbergiella</taxon>
    </lineage>
</organism>